<gene>
    <name evidence="1" type="ORF">BV898_06418</name>
</gene>
<evidence type="ECO:0000313" key="2">
    <source>
        <dbReference type="Proteomes" id="UP000192578"/>
    </source>
</evidence>
<dbReference type="OrthoDB" id="2971809at2759"/>
<evidence type="ECO:0000313" key="1">
    <source>
        <dbReference type="EMBL" id="OQV19646.1"/>
    </source>
</evidence>
<reference evidence="2" key="1">
    <citation type="submission" date="2017-01" db="EMBL/GenBank/DDBJ databases">
        <title>Comparative genomics of anhydrobiosis in the tardigrade Hypsibius dujardini.</title>
        <authorList>
            <person name="Yoshida Y."/>
            <person name="Koutsovoulos G."/>
            <person name="Laetsch D."/>
            <person name="Stevens L."/>
            <person name="Kumar S."/>
            <person name="Horikawa D."/>
            <person name="Ishino K."/>
            <person name="Komine S."/>
            <person name="Tomita M."/>
            <person name="Blaxter M."/>
            <person name="Arakawa K."/>
        </authorList>
    </citation>
    <scope>NUCLEOTIDE SEQUENCE [LARGE SCALE GENOMIC DNA]</scope>
    <source>
        <strain evidence="2">Z151</strain>
    </source>
</reference>
<keyword evidence="2" id="KW-1185">Reference proteome</keyword>
<dbReference type="Proteomes" id="UP000192578">
    <property type="component" value="Unassembled WGS sequence"/>
</dbReference>
<dbReference type="AlphaFoldDB" id="A0A1W0WWV1"/>
<comment type="caution">
    <text evidence="1">The sequence shown here is derived from an EMBL/GenBank/DDBJ whole genome shotgun (WGS) entry which is preliminary data.</text>
</comment>
<accession>A0A1W0WWV1</accession>
<dbReference type="EMBL" id="MTYJ01000037">
    <property type="protein sequence ID" value="OQV19646.1"/>
    <property type="molecule type" value="Genomic_DNA"/>
</dbReference>
<protein>
    <submittedName>
        <fullName evidence="1">Uncharacterized protein</fullName>
    </submittedName>
</protein>
<sequence>MQLAIDSAKLRKRSWFRSAMQPWADIMEQEWTEDAAWWTAVLTREPPSTLNKKKDMKFWMNLSDRIQANISENGRLSFLQFLRTNFAVPLRSQFLDVLPRHQATPILKILTSEHHLRVETGRWVGLPKDEQNCNHCGELEDEQNILFKCFLFDDLQTTLCTLITEMRDLRSFIWETLTNRQPNPMMRHFNCISAASK</sequence>
<organism evidence="1 2">
    <name type="scientific">Hypsibius exemplaris</name>
    <name type="common">Freshwater tardigrade</name>
    <dbReference type="NCBI Taxonomy" id="2072580"/>
    <lineage>
        <taxon>Eukaryota</taxon>
        <taxon>Metazoa</taxon>
        <taxon>Ecdysozoa</taxon>
        <taxon>Tardigrada</taxon>
        <taxon>Eutardigrada</taxon>
        <taxon>Parachela</taxon>
        <taxon>Hypsibioidea</taxon>
        <taxon>Hypsibiidae</taxon>
        <taxon>Hypsibius</taxon>
    </lineage>
</organism>
<proteinExistence type="predicted"/>
<name>A0A1W0WWV1_HYPEX</name>